<comment type="subcellular location">
    <subcellularLocation>
        <location evidence="1">Membrane</location>
        <topology evidence="1">Multi-pass membrane protein</topology>
    </subcellularLocation>
</comment>
<dbReference type="RefSeq" id="WP_020816071.1">
    <property type="nucleotide sequence ID" value="NZ_ATAY01000063.1"/>
</dbReference>
<feature type="transmembrane region" description="Helical" evidence="5">
    <location>
        <begin position="46"/>
        <end position="70"/>
    </location>
</feature>
<evidence type="ECO:0000259" key="6">
    <source>
        <dbReference type="Pfam" id="PF12698"/>
    </source>
</evidence>
<evidence type="ECO:0000256" key="1">
    <source>
        <dbReference type="ARBA" id="ARBA00004141"/>
    </source>
</evidence>
<evidence type="ECO:0000256" key="3">
    <source>
        <dbReference type="ARBA" id="ARBA00022989"/>
    </source>
</evidence>
<protein>
    <recommendedName>
        <fullName evidence="6">ABC-2 type transporter transmembrane domain-containing protein</fullName>
    </recommendedName>
</protein>
<proteinExistence type="predicted"/>
<evidence type="ECO:0000256" key="4">
    <source>
        <dbReference type="ARBA" id="ARBA00023136"/>
    </source>
</evidence>
<dbReference type="STRING" id="1330534.L323_12985"/>
<evidence type="ECO:0000313" key="7">
    <source>
        <dbReference type="EMBL" id="EPR10504.1"/>
    </source>
</evidence>
<keyword evidence="3 5" id="KW-1133">Transmembrane helix</keyword>
<keyword evidence="4 5" id="KW-0472">Membrane</keyword>
<sequence length="228" mass="25192">MRQIIVLMKHEIKDLLKNPAIIVVILMPIFMSKVVTAAMSKSNAGFLLLSIWILFAQVMVGIMLTGPNLIEEREGKTIDALLCSPLNFRQILMAKGLTILLFSIFSQILVFIINEGFKLVILKLLLPMIIGGIIFVEIGAIIGFKISSSKNGSAVSAAVMVSLFLIVSVYKTLPGWTYNIFVFIPSIGITEVLNNLIQNGCFLLKESILSLAWTIGLGFWLTLIGRKY</sequence>
<reference evidence="7 8" key="1">
    <citation type="journal article" date="2013" name="Genome Announc.">
        <title>Draft Genome Sequence of the Cellulolytic Bacterium Clostridium papyrosolvens C7 (ATCC 700395).</title>
        <authorList>
            <person name="Zepeda V."/>
            <person name="Dassa B."/>
            <person name="Borovok I."/>
            <person name="Lamed R."/>
            <person name="Bayer E.A."/>
            <person name="Cate J.H."/>
        </authorList>
    </citation>
    <scope>NUCLEOTIDE SEQUENCE [LARGE SCALE GENOMIC DNA]</scope>
    <source>
        <strain evidence="7 8">C7</strain>
    </source>
</reference>
<keyword evidence="2 5" id="KW-0812">Transmembrane</keyword>
<gene>
    <name evidence="7" type="ORF">L323_12985</name>
</gene>
<dbReference type="Proteomes" id="UP000016860">
    <property type="component" value="Unassembled WGS sequence"/>
</dbReference>
<feature type="transmembrane region" description="Helical" evidence="5">
    <location>
        <begin position="151"/>
        <end position="170"/>
    </location>
</feature>
<evidence type="ECO:0000313" key="8">
    <source>
        <dbReference type="Proteomes" id="UP000016860"/>
    </source>
</evidence>
<feature type="transmembrane region" description="Helical" evidence="5">
    <location>
        <begin position="91"/>
        <end position="113"/>
    </location>
</feature>
<dbReference type="EMBL" id="ATAY01000063">
    <property type="protein sequence ID" value="EPR10504.1"/>
    <property type="molecule type" value="Genomic_DNA"/>
</dbReference>
<feature type="domain" description="ABC-2 type transporter transmembrane" evidence="6">
    <location>
        <begin position="39"/>
        <end position="224"/>
    </location>
</feature>
<organism evidence="7 8">
    <name type="scientific">Ruminiclostridium papyrosolvens C7</name>
    <dbReference type="NCBI Taxonomy" id="1330534"/>
    <lineage>
        <taxon>Bacteria</taxon>
        <taxon>Bacillati</taxon>
        <taxon>Bacillota</taxon>
        <taxon>Clostridia</taxon>
        <taxon>Eubacteriales</taxon>
        <taxon>Oscillospiraceae</taxon>
        <taxon>Ruminiclostridium</taxon>
    </lineage>
</organism>
<evidence type="ECO:0000256" key="5">
    <source>
        <dbReference type="SAM" id="Phobius"/>
    </source>
</evidence>
<dbReference type="OrthoDB" id="2666257at2"/>
<dbReference type="Pfam" id="PF12698">
    <property type="entry name" value="ABC2_membrane_3"/>
    <property type="match status" value="1"/>
</dbReference>
<comment type="caution">
    <text evidence="7">The sequence shown here is derived from an EMBL/GenBank/DDBJ whole genome shotgun (WGS) entry which is preliminary data.</text>
</comment>
<feature type="transmembrane region" description="Helical" evidence="5">
    <location>
        <begin position="208"/>
        <end position="225"/>
    </location>
</feature>
<feature type="transmembrane region" description="Helical" evidence="5">
    <location>
        <begin position="176"/>
        <end position="196"/>
    </location>
</feature>
<name>U4QZU2_9FIRM</name>
<evidence type="ECO:0000256" key="2">
    <source>
        <dbReference type="ARBA" id="ARBA00022692"/>
    </source>
</evidence>
<dbReference type="GO" id="GO:0016020">
    <property type="term" value="C:membrane"/>
    <property type="evidence" value="ECO:0007669"/>
    <property type="project" value="UniProtKB-SubCell"/>
</dbReference>
<dbReference type="InterPro" id="IPR013525">
    <property type="entry name" value="ABC2_TM"/>
</dbReference>
<accession>U4QZU2</accession>
<dbReference type="PATRIC" id="fig|1330534.3.peg.2574"/>
<dbReference type="AlphaFoldDB" id="U4QZU2"/>
<dbReference type="GO" id="GO:0140359">
    <property type="term" value="F:ABC-type transporter activity"/>
    <property type="evidence" value="ECO:0007669"/>
    <property type="project" value="InterPro"/>
</dbReference>
<feature type="transmembrane region" description="Helical" evidence="5">
    <location>
        <begin position="20"/>
        <end position="40"/>
    </location>
</feature>
<feature type="transmembrane region" description="Helical" evidence="5">
    <location>
        <begin position="119"/>
        <end position="144"/>
    </location>
</feature>